<feature type="region of interest" description="Disordered" evidence="1">
    <location>
        <begin position="99"/>
        <end position="118"/>
    </location>
</feature>
<evidence type="ECO:0000256" key="1">
    <source>
        <dbReference type="SAM" id="MobiDB-lite"/>
    </source>
</evidence>
<proteinExistence type="predicted"/>
<comment type="caution">
    <text evidence="2">The sequence shown here is derived from an EMBL/GenBank/DDBJ whole genome shotgun (WGS) entry which is preliminary data.</text>
</comment>
<accession>A0ABP0SWD3</accession>
<feature type="compositionally biased region" description="Polar residues" evidence="1">
    <location>
        <begin position="106"/>
        <end position="118"/>
    </location>
</feature>
<dbReference type="Proteomes" id="UP001642484">
    <property type="component" value="Unassembled WGS sequence"/>
</dbReference>
<protein>
    <submittedName>
        <fullName evidence="2">Uncharacterized protein</fullName>
    </submittedName>
</protein>
<name>A0ABP0SWD3_9DINO</name>
<dbReference type="EMBL" id="CAXAMN010028417">
    <property type="protein sequence ID" value="CAK9116495.1"/>
    <property type="molecule type" value="Genomic_DNA"/>
</dbReference>
<reference evidence="2 3" key="1">
    <citation type="submission" date="2024-02" db="EMBL/GenBank/DDBJ databases">
        <authorList>
            <person name="Chen Y."/>
            <person name="Shah S."/>
            <person name="Dougan E. K."/>
            <person name="Thang M."/>
            <person name="Chan C."/>
        </authorList>
    </citation>
    <scope>NUCLEOTIDE SEQUENCE [LARGE SCALE GENOMIC DNA]</scope>
</reference>
<sequence>MRLPQEMRAPNYNDQYGIGVKLRSQKRSPMPPAERSESAEGLRTGYAQGGSNERGRIVLGTMARQGLPGAPVERGVQPPSDMTADDRSSLNDWDVIGLRDVKRTASESGASQEDTYDV</sequence>
<organism evidence="2 3">
    <name type="scientific">Durusdinium trenchii</name>
    <dbReference type="NCBI Taxonomy" id="1381693"/>
    <lineage>
        <taxon>Eukaryota</taxon>
        <taxon>Sar</taxon>
        <taxon>Alveolata</taxon>
        <taxon>Dinophyceae</taxon>
        <taxon>Suessiales</taxon>
        <taxon>Symbiodiniaceae</taxon>
        <taxon>Durusdinium</taxon>
    </lineage>
</organism>
<keyword evidence="3" id="KW-1185">Reference proteome</keyword>
<evidence type="ECO:0000313" key="3">
    <source>
        <dbReference type="Proteomes" id="UP001642484"/>
    </source>
</evidence>
<feature type="region of interest" description="Disordered" evidence="1">
    <location>
        <begin position="1"/>
        <end position="94"/>
    </location>
</feature>
<evidence type="ECO:0000313" key="2">
    <source>
        <dbReference type="EMBL" id="CAK9116495.1"/>
    </source>
</evidence>
<gene>
    <name evidence="2" type="ORF">CCMP2556_LOCUS54048</name>
</gene>